<protein>
    <submittedName>
        <fullName evidence="1">Uncharacterized protein</fullName>
    </submittedName>
</protein>
<evidence type="ECO:0000313" key="2">
    <source>
        <dbReference type="Proteomes" id="UP001172386"/>
    </source>
</evidence>
<accession>A0ACC2ZTH4</accession>
<proteinExistence type="predicted"/>
<gene>
    <name evidence="1" type="ORF">H2198_009884</name>
</gene>
<dbReference type="Proteomes" id="UP001172386">
    <property type="component" value="Unassembled WGS sequence"/>
</dbReference>
<dbReference type="EMBL" id="JAPDRQ010000305">
    <property type="protein sequence ID" value="KAJ9650817.1"/>
    <property type="molecule type" value="Genomic_DNA"/>
</dbReference>
<sequence length="420" mass="46307">MKYRGILKSIVQAGGPMPVKILPATTSPRDTCVCILGVGYVGESLLSQFGNVVTTIGYDISEARVSALRQKYIENVRIRLTIDPSELAKGTHFLIAVPTSLRDDNSINLDHVTLALNTIIAFAKPGSCIVIESSVAVGTTRKLLTPYKSIFHCGMSPERIDPGRLHPTTEQIPKVVSALTQKAMKHIFAMYALVYETLVPVSKPEVAEMTKLYENCYRMVNIAYVNEISDACVSHGIDPHEMIGAAATKPFGFQPFYPGLGVGGHCIPVNPWYLFENNKGLRVLETATKLMQSRPGKHARRFYRACQARSISKISTTAHNKGPRILVVGLGFKNGQVNLACSPALSFANTMQDLGCSRLAFYDPTIFAEQVQWMEKLDEACWNADYIGSEFDGVVLCNKVEVIDITLLDKLDKPLVKRYT</sequence>
<reference evidence="1" key="1">
    <citation type="submission" date="2022-10" db="EMBL/GenBank/DDBJ databases">
        <title>Culturing micro-colonial fungi from biological soil crusts in the Mojave desert and describing Neophaeococcomyces mojavensis, and introducing the new genera and species Taxawa tesnikishii.</title>
        <authorList>
            <person name="Kurbessoian T."/>
            <person name="Stajich J.E."/>
        </authorList>
    </citation>
    <scope>NUCLEOTIDE SEQUENCE</scope>
    <source>
        <strain evidence="1">JES_112</strain>
    </source>
</reference>
<comment type="caution">
    <text evidence="1">The sequence shown here is derived from an EMBL/GenBank/DDBJ whole genome shotgun (WGS) entry which is preliminary data.</text>
</comment>
<organism evidence="1 2">
    <name type="scientific">Neophaeococcomyces mojaviensis</name>
    <dbReference type="NCBI Taxonomy" id="3383035"/>
    <lineage>
        <taxon>Eukaryota</taxon>
        <taxon>Fungi</taxon>
        <taxon>Dikarya</taxon>
        <taxon>Ascomycota</taxon>
        <taxon>Pezizomycotina</taxon>
        <taxon>Eurotiomycetes</taxon>
        <taxon>Chaetothyriomycetidae</taxon>
        <taxon>Chaetothyriales</taxon>
        <taxon>Chaetothyriales incertae sedis</taxon>
        <taxon>Neophaeococcomyces</taxon>
    </lineage>
</organism>
<name>A0ACC2ZTH4_9EURO</name>
<keyword evidence="2" id="KW-1185">Reference proteome</keyword>
<evidence type="ECO:0000313" key="1">
    <source>
        <dbReference type="EMBL" id="KAJ9650817.1"/>
    </source>
</evidence>